<dbReference type="Pfam" id="PF08245">
    <property type="entry name" value="Mur_ligase_M"/>
    <property type="match status" value="1"/>
</dbReference>
<dbReference type="GO" id="GO:0004326">
    <property type="term" value="F:tetrahydrofolylpolyglutamate synthase activity"/>
    <property type="evidence" value="ECO:0007669"/>
    <property type="project" value="UniProtKB-EC"/>
</dbReference>
<dbReference type="EMBL" id="JAABOO010000004">
    <property type="protein sequence ID" value="NER14986.1"/>
    <property type="molecule type" value="Genomic_DNA"/>
</dbReference>
<keyword evidence="12" id="KW-0067">ATP-binding</keyword>
<keyword evidence="14" id="KW-0289">Folate biosynthesis</keyword>
<comment type="catalytic activity">
    <reaction evidence="19">
        <text>10-formyltetrahydrofolyl-(gamma-L-Glu)(n) + L-glutamate + ATP = 10-formyltetrahydrofolyl-(gamma-L-Glu)(n+1) + ADP + phosphate + H(+)</text>
        <dbReference type="Rhea" id="RHEA:51904"/>
        <dbReference type="Rhea" id="RHEA-COMP:13088"/>
        <dbReference type="Rhea" id="RHEA-COMP:14300"/>
        <dbReference type="ChEBI" id="CHEBI:15378"/>
        <dbReference type="ChEBI" id="CHEBI:29985"/>
        <dbReference type="ChEBI" id="CHEBI:30616"/>
        <dbReference type="ChEBI" id="CHEBI:43474"/>
        <dbReference type="ChEBI" id="CHEBI:134413"/>
        <dbReference type="ChEBI" id="CHEBI:456216"/>
        <dbReference type="EC" id="6.3.2.17"/>
    </reaction>
</comment>
<evidence type="ECO:0000256" key="9">
    <source>
        <dbReference type="ARBA" id="ARBA00022598"/>
    </source>
</evidence>
<comment type="similarity">
    <text evidence="5">Belongs to the folylpolyglutamate synthase family.</text>
</comment>
<dbReference type="Gene3D" id="3.40.1190.10">
    <property type="entry name" value="Mur-like, catalytic domain"/>
    <property type="match status" value="1"/>
</dbReference>
<dbReference type="GO" id="GO:0005524">
    <property type="term" value="F:ATP binding"/>
    <property type="evidence" value="ECO:0007669"/>
    <property type="project" value="UniProtKB-KW"/>
</dbReference>
<protein>
    <recommendedName>
        <fullName evidence="8">Dihydrofolate synthase/folylpolyglutamate synthase</fullName>
        <ecNumber evidence="6">6.3.2.12</ecNumber>
        <ecNumber evidence="7">6.3.2.17</ecNumber>
    </recommendedName>
    <alternativeName>
        <fullName evidence="17">Folylpoly-gamma-glutamate synthetase-dihydrofolate synthetase</fullName>
    </alternativeName>
    <alternativeName>
        <fullName evidence="15">Folylpolyglutamate synthetase</fullName>
    </alternativeName>
    <alternativeName>
        <fullName evidence="16">Tetrahydrofolylpolyglutamate synthase</fullName>
    </alternativeName>
</protein>
<dbReference type="PANTHER" id="PTHR11136:SF0">
    <property type="entry name" value="DIHYDROFOLATE SYNTHETASE-RELATED"/>
    <property type="match status" value="1"/>
</dbReference>
<evidence type="ECO:0000256" key="10">
    <source>
        <dbReference type="ARBA" id="ARBA00022723"/>
    </source>
</evidence>
<proteinExistence type="inferred from homology"/>
<keyword evidence="13" id="KW-0460">Magnesium</keyword>
<comment type="cofactor">
    <cofactor evidence="1">
        <name>Mg(2+)</name>
        <dbReference type="ChEBI" id="CHEBI:18420"/>
    </cofactor>
</comment>
<evidence type="ECO:0000256" key="12">
    <source>
        <dbReference type="ARBA" id="ARBA00022840"/>
    </source>
</evidence>
<dbReference type="InterPro" id="IPR004101">
    <property type="entry name" value="Mur_ligase_C"/>
</dbReference>
<feature type="domain" description="Mur ligase C-terminal" evidence="22">
    <location>
        <begin position="278"/>
        <end position="395"/>
    </location>
</feature>
<comment type="function">
    <text evidence="2">Functions in two distinct reactions of the de novo folate biosynthetic pathway. Catalyzes the addition of a glutamate residue to dihydropteroate (7,8-dihydropteroate or H2Pte) to form dihydrofolate (7,8-dihydrofolate monoglutamate or H2Pte-Glu). Also catalyzes successive additions of L-glutamate to tetrahydrofolate or 10-formyltetrahydrofolate or 5,10-methylenetetrahydrofolate, leading to folylpolyglutamate derivatives.</text>
</comment>
<evidence type="ECO:0000313" key="25">
    <source>
        <dbReference type="Proteomes" id="UP000468581"/>
    </source>
</evidence>
<dbReference type="AlphaFoldDB" id="A0A6P0UX19"/>
<dbReference type="InterPro" id="IPR013221">
    <property type="entry name" value="Mur_ligase_cen"/>
</dbReference>
<name>A0A6P0UX19_9FLAO</name>
<dbReference type="PANTHER" id="PTHR11136">
    <property type="entry name" value="FOLYLPOLYGLUTAMATE SYNTHASE-RELATED"/>
    <property type="match status" value="1"/>
</dbReference>
<evidence type="ECO:0000256" key="7">
    <source>
        <dbReference type="ARBA" id="ARBA00013025"/>
    </source>
</evidence>
<keyword evidence="10" id="KW-0479">Metal-binding</keyword>
<comment type="caution">
    <text evidence="24">The sequence shown here is derived from an EMBL/GenBank/DDBJ whole genome shotgun (WGS) entry which is preliminary data.</text>
</comment>
<evidence type="ECO:0000259" key="22">
    <source>
        <dbReference type="Pfam" id="PF02875"/>
    </source>
</evidence>
<evidence type="ECO:0000313" key="24">
    <source>
        <dbReference type="EMBL" id="NER14986.1"/>
    </source>
</evidence>
<evidence type="ECO:0000256" key="17">
    <source>
        <dbReference type="ARBA" id="ARBA00032510"/>
    </source>
</evidence>
<evidence type="ECO:0000256" key="3">
    <source>
        <dbReference type="ARBA" id="ARBA00004799"/>
    </source>
</evidence>
<evidence type="ECO:0000256" key="6">
    <source>
        <dbReference type="ARBA" id="ARBA00013023"/>
    </source>
</evidence>
<evidence type="ECO:0000256" key="2">
    <source>
        <dbReference type="ARBA" id="ARBA00002714"/>
    </source>
</evidence>
<keyword evidence="9" id="KW-0436">Ligase</keyword>
<evidence type="ECO:0000256" key="1">
    <source>
        <dbReference type="ARBA" id="ARBA00001946"/>
    </source>
</evidence>
<evidence type="ECO:0000256" key="14">
    <source>
        <dbReference type="ARBA" id="ARBA00022909"/>
    </source>
</evidence>
<comment type="catalytic activity">
    <reaction evidence="18">
        <text>(6S)-5,6,7,8-tetrahydrofolyl-(gamma-L-Glu)(n) + L-glutamate + ATP = (6S)-5,6,7,8-tetrahydrofolyl-(gamma-L-Glu)(n+1) + ADP + phosphate + H(+)</text>
        <dbReference type="Rhea" id="RHEA:10580"/>
        <dbReference type="Rhea" id="RHEA-COMP:14738"/>
        <dbReference type="Rhea" id="RHEA-COMP:14740"/>
        <dbReference type="ChEBI" id="CHEBI:15378"/>
        <dbReference type="ChEBI" id="CHEBI:29985"/>
        <dbReference type="ChEBI" id="CHEBI:30616"/>
        <dbReference type="ChEBI" id="CHEBI:43474"/>
        <dbReference type="ChEBI" id="CHEBI:141005"/>
        <dbReference type="ChEBI" id="CHEBI:456216"/>
        <dbReference type="EC" id="6.3.2.17"/>
    </reaction>
</comment>
<keyword evidence="25" id="KW-1185">Reference proteome</keyword>
<evidence type="ECO:0000256" key="13">
    <source>
        <dbReference type="ARBA" id="ARBA00022842"/>
    </source>
</evidence>
<evidence type="ECO:0000256" key="21">
    <source>
        <dbReference type="ARBA" id="ARBA00049161"/>
    </source>
</evidence>
<evidence type="ECO:0000256" key="16">
    <source>
        <dbReference type="ARBA" id="ARBA00030592"/>
    </source>
</evidence>
<evidence type="ECO:0000256" key="5">
    <source>
        <dbReference type="ARBA" id="ARBA00008276"/>
    </source>
</evidence>
<reference evidence="24 25" key="1">
    <citation type="submission" date="2020-01" db="EMBL/GenBank/DDBJ databases">
        <title>Leptobacterium flavescens.</title>
        <authorList>
            <person name="Wang G."/>
        </authorList>
    </citation>
    <scope>NUCLEOTIDE SEQUENCE [LARGE SCALE GENOMIC DNA]</scope>
    <source>
        <strain evidence="24 25">KCTC 22160</strain>
    </source>
</reference>
<dbReference type="NCBIfam" id="TIGR01499">
    <property type="entry name" value="folC"/>
    <property type="match status" value="1"/>
</dbReference>
<dbReference type="InterPro" id="IPR001645">
    <property type="entry name" value="Folylpolyglutamate_synth"/>
</dbReference>
<dbReference type="FunFam" id="3.40.1190.10:FF:000011">
    <property type="entry name" value="Folylpolyglutamate synthase/dihydrofolate synthase"/>
    <property type="match status" value="1"/>
</dbReference>
<dbReference type="SUPFAM" id="SSF53623">
    <property type="entry name" value="MurD-like peptide ligases, catalytic domain"/>
    <property type="match status" value="1"/>
</dbReference>
<dbReference type="PIRSF" id="PIRSF001563">
    <property type="entry name" value="Folylpolyglu_synth"/>
    <property type="match status" value="1"/>
</dbReference>
<dbReference type="GO" id="GO:0008841">
    <property type="term" value="F:dihydrofolate synthase activity"/>
    <property type="evidence" value="ECO:0007669"/>
    <property type="project" value="UniProtKB-EC"/>
</dbReference>
<evidence type="ECO:0000259" key="23">
    <source>
        <dbReference type="Pfam" id="PF08245"/>
    </source>
</evidence>
<comment type="pathway">
    <text evidence="3">Cofactor biosynthesis; tetrahydrofolate biosynthesis; 7,8-dihydrofolate from 2-amino-4-hydroxy-6-hydroxymethyl-7,8-dihydropteridine diphosphate and 4-aminobenzoate: step 2/2.</text>
</comment>
<dbReference type="SUPFAM" id="SSF53244">
    <property type="entry name" value="MurD-like peptide ligases, peptide-binding domain"/>
    <property type="match status" value="1"/>
</dbReference>
<comment type="catalytic activity">
    <reaction evidence="21">
        <text>7,8-dihydropteroate + L-glutamate + ATP = 7,8-dihydrofolate + ADP + phosphate + H(+)</text>
        <dbReference type="Rhea" id="RHEA:23584"/>
        <dbReference type="ChEBI" id="CHEBI:15378"/>
        <dbReference type="ChEBI" id="CHEBI:17839"/>
        <dbReference type="ChEBI" id="CHEBI:29985"/>
        <dbReference type="ChEBI" id="CHEBI:30616"/>
        <dbReference type="ChEBI" id="CHEBI:43474"/>
        <dbReference type="ChEBI" id="CHEBI:57451"/>
        <dbReference type="ChEBI" id="CHEBI:456216"/>
        <dbReference type="EC" id="6.3.2.12"/>
    </reaction>
</comment>
<evidence type="ECO:0000256" key="4">
    <source>
        <dbReference type="ARBA" id="ARBA00005150"/>
    </source>
</evidence>
<dbReference type="PROSITE" id="PS01011">
    <property type="entry name" value="FOLYLPOLYGLU_SYNT_1"/>
    <property type="match status" value="1"/>
</dbReference>
<dbReference type="EC" id="6.3.2.12" evidence="6"/>
<dbReference type="Gene3D" id="3.90.190.20">
    <property type="entry name" value="Mur ligase, C-terminal domain"/>
    <property type="match status" value="1"/>
</dbReference>
<dbReference type="EC" id="6.3.2.17" evidence="7"/>
<dbReference type="Pfam" id="PF02875">
    <property type="entry name" value="Mur_ligase_C"/>
    <property type="match status" value="1"/>
</dbReference>
<accession>A0A6P0UX19</accession>
<organism evidence="24 25">
    <name type="scientific">Leptobacterium flavescens</name>
    <dbReference type="NCBI Taxonomy" id="472055"/>
    <lineage>
        <taxon>Bacteria</taxon>
        <taxon>Pseudomonadati</taxon>
        <taxon>Bacteroidota</taxon>
        <taxon>Flavobacteriia</taxon>
        <taxon>Flavobacteriales</taxon>
        <taxon>Flavobacteriaceae</taxon>
        <taxon>Leptobacterium</taxon>
    </lineage>
</organism>
<evidence type="ECO:0000256" key="19">
    <source>
        <dbReference type="ARBA" id="ARBA00047808"/>
    </source>
</evidence>
<evidence type="ECO:0000256" key="11">
    <source>
        <dbReference type="ARBA" id="ARBA00022741"/>
    </source>
</evidence>
<evidence type="ECO:0000256" key="20">
    <source>
        <dbReference type="ARBA" id="ARBA00049035"/>
    </source>
</evidence>
<dbReference type="GO" id="GO:0046872">
    <property type="term" value="F:metal ion binding"/>
    <property type="evidence" value="ECO:0007669"/>
    <property type="project" value="UniProtKB-KW"/>
</dbReference>
<dbReference type="InterPro" id="IPR018109">
    <property type="entry name" value="Folylpolyglutamate_synth_CS"/>
</dbReference>
<dbReference type="PROSITE" id="PS01012">
    <property type="entry name" value="FOLYLPOLYGLU_SYNT_2"/>
    <property type="match status" value="1"/>
</dbReference>
<sequence>MNYQETINWMFGRLPMYQRQGKTAFKAKLDGIQGFSTYLKHPEKKFKSIHVAGTNGKGSTSHMIASVLQEAGYKVGLYTSPHLKDFRERIKINGKEIPEDFVVNFIKDHKEFLEQHELSFFEMTVGMAFDYFVEEEIDIAIIEVGLGGRLDSTNIIMPELSVITNIGMDHIDLLGDDLSQIALEKAGIIKHRTPVVIGEYHQETFPVFDEVSSINEAMMILAEDIEKESYPTDLTGKYQQMNSRTAVAAIRQLEGFTISDDHIKEGLLHVVRNTGLMGRWQLLSMQPKVICDTAHNKEGLKWVMQQLEEESREELHVVLGVVGDKNLEDILPLFPKNAKYYFCTPDIPRGLKAVILKENASVFKLEGSVFDSVAEAYENALKNAAKEDLIYIGGSTFTVAEIL</sequence>
<keyword evidence="11" id="KW-0547">Nucleotide-binding</keyword>
<evidence type="ECO:0000256" key="18">
    <source>
        <dbReference type="ARBA" id="ARBA00047493"/>
    </source>
</evidence>
<feature type="domain" description="Mur ligase central" evidence="23">
    <location>
        <begin position="51"/>
        <end position="192"/>
    </location>
</feature>
<comment type="catalytic activity">
    <reaction evidence="20">
        <text>(6R)-5,10-methylenetetrahydrofolyl-(gamma-L-Glu)(n) + L-glutamate + ATP = (6R)-5,10-methylenetetrahydrofolyl-(gamma-L-Glu)(n+1) + ADP + phosphate + H(+)</text>
        <dbReference type="Rhea" id="RHEA:51912"/>
        <dbReference type="Rhea" id="RHEA-COMP:13257"/>
        <dbReference type="Rhea" id="RHEA-COMP:13258"/>
        <dbReference type="ChEBI" id="CHEBI:15378"/>
        <dbReference type="ChEBI" id="CHEBI:29985"/>
        <dbReference type="ChEBI" id="CHEBI:30616"/>
        <dbReference type="ChEBI" id="CHEBI:43474"/>
        <dbReference type="ChEBI" id="CHEBI:136572"/>
        <dbReference type="ChEBI" id="CHEBI:456216"/>
        <dbReference type="EC" id="6.3.2.17"/>
    </reaction>
</comment>
<dbReference type="Proteomes" id="UP000468581">
    <property type="component" value="Unassembled WGS sequence"/>
</dbReference>
<dbReference type="GO" id="GO:0046656">
    <property type="term" value="P:folic acid biosynthetic process"/>
    <property type="evidence" value="ECO:0007669"/>
    <property type="project" value="UniProtKB-KW"/>
</dbReference>
<evidence type="ECO:0000256" key="15">
    <source>
        <dbReference type="ARBA" id="ARBA00030048"/>
    </source>
</evidence>
<dbReference type="GO" id="GO:0005737">
    <property type="term" value="C:cytoplasm"/>
    <property type="evidence" value="ECO:0007669"/>
    <property type="project" value="TreeGrafter"/>
</dbReference>
<dbReference type="InterPro" id="IPR036615">
    <property type="entry name" value="Mur_ligase_C_dom_sf"/>
</dbReference>
<evidence type="ECO:0000256" key="8">
    <source>
        <dbReference type="ARBA" id="ARBA00019357"/>
    </source>
</evidence>
<dbReference type="RefSeq" id="WP_163608291.1">
    <property type="nucleotide sequence ID" value="NZ_JAABOO010000004.1"/>
</dbReference>
<comment type="pathway">
    <text evidence="4">Cofactor biosynthesis; tetrahydrofolylpolyglutamate biosynthesis.</text>
</comment>
<dbReference type="InterPro" id="IPR036565">
    <property type="entry name" value="Mur-like_cat_sf"/>
</dbReference>
<gene>
    <name evidence="24" type="ORF">GWK08_16135</name>
</gene>